<dbReference type="EMBL" id="MLJW01000309">
    <property type="protein sequence ID" value="OIQ89992.1"/>
    <property type="molecule type" value="Genomic_DNA"/>
</dbReference>
<evidence type="ECO:0000259" key="1">
    <source>
        <dbReference type="Pfam" id="PF01266"/>
    </source>
</evidence>
<dbReference type="InterPro" id="IPR006076">
    <property type="entry name" value="FAD-dep_OxRdtase"/>
</dbReference>
<evidence type="ECO:0000313" key="2">
    <source>
        <dbReference type="EMBL" id="OIQ89992.1"/>
    </source>
</evidence>
<dbReference type="PANTHER" id="PTHR13847:SF281">
    <property type="entry name" value="FAD DEPENDENT OXIDOREDUCTASE DOMAIN-CONTAINING PROTEIN"/>
    <property type="match status" value="1"/>
</dbReference>
<accession>A0A1J5R211</accession>
<dbReference type="GO" id="GO:0005737">
    <property type="term" value="C:cytoplasm"/>
    <property type="evidence" value="ECO:0007669"/>
    <property type="project" value="TreeGrafter"/>
</dbReference>
<name>A0A1J5R211_9ZZZZ</name>
<dbReference type="PANTHER" id="PTHR13847">
    <property type="entry name" value="SARCOSINE DEHYDROGENASE-RELATED"/>
    <property type="match status" value="1"/>
</dbReference>
<proteinExistence type="predicted"/>
<sequence>MGARSSVAESVKSPGFNAGIGMPQSYYAATAAPFGERPCLFGAASADLLVVGGGATGLSAAYHAARAGLKVALLEAGRIGWGASGRNGGQMITGLRQSPGQLVARFGRDMARDLFALTVEGRQLMADLIARHGIACDFRDSGHLTAAVRETDLIWMAEEAETLATLMDYPHCRVIGPADIGGEVASPLYRGGLLDERGAHLHPLNYTLGLARAAEEAGVALYEASPVLSLEDGPGGVRAVTGQGVFSARHAVLACDALVGGLDADLAARIMPVASYIAATEPLGERAGMLIPHNRAVADTLFSLHYFRLSADGRLLFSGGERYLPHHPRHIARAVMRHLPRVFPQLAGVRADYGWGGMVSVTTTRLPHFGRRGNLFFAHGYSGEGVILSTLAGKLLAEAVGGTLGGFDLFSRIAPPKFPGGTRLRAPLYVLGMLWFALKDRLG</sequence>
<dbReference type="PRINTS" id="PR00368">
    <property type="entry name" value="FADPNR"/>
</dbReference>
<comment type="caution">
    <text evidence="2">The sequence shown here is derived from an EMBL/GenBank/DDBJ whole genome shotgun (WGS) entry which is preliminary data.</text>
</comment>
<dbReference type="SUPFAM" id="SSF51905">
    <property type="entry name" value="FAD/NAD(P)-binding domain"/>
    <property type="match status" value="1"/>
</dbReference>
<dbReference type="GO" id="GO:0016491">
    <property type="term" value="F:oxidoreductase activity"/>
    <property type="evidence" value="ECO:0007669"/>
    <property type="project" value="UniProtKB-KW"/>
</dbReference>
<dbReference type="Gene3D" id="3.50.50.60">
    <property type="entry name" value="FAD/NAD(P)-binding domain"/>
    <property type="match status" value="1"/>
</dbReference>
<protein>
    <submittedName>
        <fullName evidence="2">Gamma-glutamylputrescine oxidoreductase</fullName>
        <ecNumber evidence="2">1.4.3.-</ecNumber>
    </submittedName>
</protein>
<dbReference type="Pfam" id="PF01266">
    <property type="entry name" value="DAO"/>
    <property type="match status" value="1"/>
</dbReference>
<gene>
    <name evidence="2" type="primary">puuB_3</name>
    <name evidence="2" type="ORF">GALL_281300</name>
</gene>
<dbReference type="Gene3D" id="3.30.9.10">
    <property type="entry name" value="D-Amino Acid Oxidase, subunit A, domain 2"/>
    <property type="match status" value="1"/>
</dbReference>
<feature type="domain" description="FAD dependent oxidoreductase" evidence="1">
    <location>
        <begin position="47"/>
        <end position="398"/>
    </location>
</feature>
<organism evidence="2">
    <name type="scientific">mine drainage metagenome</name>
    <dbReference type="NCBI Taxonomy" id="410659"/>
    <lineage>
        <taxon>unclassified sequences</taxon>
        <taxon>metagenomes</taxon>
        <taxon>ecological metagenomes</taxon>
    </lineage>
</organism>
<keyword evidence="2" id="KW-0560">Oxidoreductase</keyword>
<dbReference type="AlphaFoldDB" id="A0A1J5R211"/>
<reference evidence="2" key="1">
    <citation type="submission" date="2016-10" db="EMBL/GenBank/DDBJ databases">
        <title>Sequence of Gallionella enrichment culture.</title>
        <authorList>
            <person name="Poehlein A."/>
            <person name="Muehling M."/>
            <person name="Daniel R."/>
        </authorList>
    </citation>
    <scope>NUCLEOTIDE SEQUENCE</scope>
</reference>
<dbReference type="EC" id="1.4.3.-" evidence="2"/>
<dbReference type="InterPro" id="IPR036188">
    <property type="entry name" value="FAD/NAD-bd_sf"/>
</dbReference>